<comment type="pathway">
    <text evidence="2 12">Glycolipid biosynthesis; glycosylphosphatidylinositol-anchor biosynthesis.</text>
</comment>
<dbReference type="Proteomes" id="UP001590950">
    <property type="component" value="Unassembled WGS sequence"/>
</dbReference>
<protein>
    <recommendedName>
        <fullName evidence="4 12">GPI mannosyltransferase 2</fullName>
        <ecNumber evidence="12">2.4.1.-</ecNumber>
    </recommendedName>
</protein>
<evidence type="ECO:0000256" key="2">
    <source>
        <dbReference type="ARBA" id="ARBA00004687"/>
    </source>
</evidence>
<sequence>MSILDIWFRSQYRPKFALVAWYTLWKLLLICIALLSPGPGYDTSTTLLHTNPRLLGTTTESRWDLSARLNNLVRWDAIYFLEIARRGYSWEQEWAFGWGFAKFIALASKGLAIIGLSNVDGNEAAAGIVISHVFHLLSVLMLHELTLVVYPALSASKRSKLALLAASLHIISPAGMFLSAPYAESCFSFLNFTGFYVYTNTVGSHHQNHVVWRDVSIIFAGLIFGLATTFRGNGLFSGLVLVYDALDCLIKILQSAEIIKNSRRLLVVCISGILMALIAGLPQYLAYREYCGNKSAYGPVRPWCLNWVPSIFAWVQNKYWGVGLLTYWTLSNVPLFILAAPMLYILLQSGSWTRNYDKNIDNDIAYRIAIPQIILAALALISYHVQIVTRLASGYPVWYWWLASLIIDDGNASILGRKSRPTDIITKWMVLYAIVQGGLFASFLPPCLK</sequence>
<evidence type="ECO:0000313" key="13">
    <source>
        <dbReference type="EMBL" id="KAL2040879.1"/>
    </source>
</evidence>
<gene>
    <name evidence="13" type="ORF">N7G274_006337</name>
</gene>
<feature type="transmembrane region" description="Helical" evidence="12">
    <location>
        <begin position="428"/>
        <end position="445"/>
    </location>
</feature>
<comment type="function">
    <text evidence="12">Mannosyltransferase involved in glycosylphosphatidylinositol-anchor biosynthesis.</text>
</comment>
<keyword evidence="7 12" id="KW-0808">Transferase</keyword>
<evidence type="ECO:0000256" key="5">
    <source>
        <dbReference type="ARBA" id="ARBA00022502"/>
    </source>
</evidence>
<name>A0ABR4A807_9LECA</name>
<evidence type="ECO:0000256" key="11">
    <source>
        <dbReference type="ARBA" id="ARBA00023136"/>
    </source>
</evidence>
<feature type="transmembrane region" description="Helical" evidence="12">
    <location>
        <begin position="397"/>
        <end position="416"/>
    </location>
</feature>
<evidence type="ECO:0000256" key="8">
    <source>
        <dbReference type="ARBA" id="ARBA00022692"/>
    </source>
</evidence>
<feature type="transmembrane region" description="Helical" evidence="12">
    <location>
        <begin position="170"/>
        <end position="198"/>
    </location>
</feature>
<comment type="caution">
    <text evidence="13">The sequence shown here is derived from an EMBL/GenBank/DDBJ whole genome shotgun (WGS) entry which is preliminary data.</text>
</comment>
<dbReference type="InterPro" id="IPR007315">
    <property type="entry name" value="PIG-V/Gpi18"/>
</dbReference>
<evidence type="ECO:0000313" key="14">
    <source>
        <dbReference type="Proteomes" id="UP001590950"/>
    </source>
</evidence>
<dbReference type="Pfam" id="PF04188">
    <property type="entry name" value="Mannosyl_trans2"/>
    <property type="match status" value="1"/>
</dbReference>
<evidence type="ECO:0000256" key="10">
    <source>
        <dbReference type="ARBA" id="ARBA00022989"/>
    </source>
</evidence>
<dbReference type="EC" id="2.4.1.-" evidence="12"/>
<keyword evidence="10 12" id="KW-1133">Transmembrane helix</keyword>
<keyword evidence="9 12" id="KW-0256">Endoplasmic reticulum</keyword>
<feature type="transmembrane region" description="Helical" evidence="12">
    <location>
        <begin position="265"/>
        <end position="285"/>
    </location>
</feature>
<proteinExistence type="inferred from homology"/>
<evidence type="ECO:0000256" key="3">
    <source>
        <dbReference type="ARBA" id="ARBA00008698"/>
    </source>
</evidence>
<evidence type="ECO:0000256" key="7">
    <source>
        <dbReference type="ARBA" id="ARBA00022679"/>
    </source>
</evidence>
<dbReference type="EMBL" id="JBEFKJ010000019">
    <property type="protein sequence ID" value="KAL2040879.1"/>
    <property type="molecule type" value="Genomic_DNA"/>
</dbReference>
<organism evidence="13 14">
    <name type="scientific">Stereocaulon virgatum</name>
    <dbReference type="NCBI Taxonomy" id="373712"/>
    <lineage>
        <taxon>Eukaryota</taxon>
        <taxon>Fungi</taxon>
        <taxon>Dikarya</taxon>
        <taxon>Ascomycota</taxon>
        <taxon>Pezizomycotina</taxon>
        <taxon>Lecanoromycetes</taxon>
        <taxon>OSLEUM clade</taxon>
        <taxon>Lecanoromycetidae</taxon>
        <taxon>Lecanorales</taxon>
        <taxon>Lecanorineae</taxon>
        <taxon>Stereocaulaceae</taxon>
        <taxon>Stereocaulon</taxon>
    </lineage>
</organism>
<evidence type="ECO:0000256" key="4">
    <source>
        <dbReference type="ARBA" id="ARBA00013795"/>
    </source>
</evidence>
<reference evidence="13 14" key="1">
    <citation type="submission" date="2024-09" db="EMBL/GenBank/DDBJ databases">
        <title>Rethinking Asexuality: The Enigmatic Case of Functional Sexual Genes in Lepraria (Stereocaulaceae).</title>
        <authorList>
            <person name="Doellman M."/>
            <person name="Sun Y."/>
            <person name="Barcenas-Pena A."/>
            <person name="Lumbsch H.T."/>
            <person name="Grewe F."/>
        </authorList>
    </citation>
    <scope>NUCLEOTIDE SEQUENCE [LARGE SCALE GENOMIC DNA]</scope>
    <source>
        <strain evidence="13 14">Mercado 3170</strain>
    </source>
</reference>
<feature type="transmembrane region" description="Helical" evidence="12">
    <location>
        <begin position="95"/>
        <end position="116"/>
    </location>
</feature>
<keyword evidence="8 12" id="KW-0812">Transmembrane</keyword>
<evidence type="ECO:0000256" key="6">
    <source>
        <dbReference type="ARBA" id="ARBA00022676"/>
    </source>
</evidence>
<keyword evidence="11 12" id="KW-0472">Membrane</keyword>
<accession>A0ABR4A807</accession>
<feature type="transmembrane region" description="Helical" evidence="12">
    <location>
        <begin position="325"/>
        <end position="347"/>
    </location>
</feature>
<feature type="transmembrane region" description="Helical" evidence="12">
    <location>
        <begin position="16"/>
        <end position="35"/>
    </location>
</feature>
<evidence type="ECO:0000256" key="1">
    <source>
        <dbReference type="ARBA" id="ARBA00004477"/>
    </source>
</evidence>
<comment type="similarity">
    <text evidence="3 12">Belongs to the PIGV family.</text>
</comment>
<keyword evidence="6 12" id="KW-0328">Glycosyltransferase</keyword>
<feature type="transmembrane region" description="Helical" evidence="12">
    <location>
        <begin position="368"/>
        <end position="385"/>
    </location>
</feature>
<feature type="transmembrane region" description="Helical" evidence="12">
    <location>
        <begin position="128"/>
        <end position="150"/>
    </location>
</feature>
<dbReference type="PANTHER" id="PTHR12468">
    <property type="entry name" value="GPI MANNOSYLTRANSFERASE 2"/>
    <property type="match status" value="1"/>
</dbReference>
<keyword evidence="5 12" id="KW-0337">GPI-anchor biosynthesis</keyword>
<evidence type="ECO:0000256" key="12">
    <source>
        <dbReference type="RuleBase" id="RU363112"/>
    </source>
</evidence>
<keyword evidence="14" id="KW-1185">Reference proteome</keyword>
<comment type="subcellular location">
    <subcellularLocation>
        <location evidence="1 12">Endoplasmic reticulum membrane</location>
        <topology evidence="1 12">Multi-pass membrane protein</topology>
    </subcellularLocation>
</comment>
<evidence type="ECO:0000256" key="9">
    <source>
        <dbReference type="ARBA" id="ARBA00022824"/>
    </source>
</evidence>
<dbReference type="PANTHER" id="PTHR12468:SF2">
    <property type="entry name" value="GPI MANNOSYLTRANSFERASE 2"/>
    <property type="match status" value="1"/>
</dbReference>